<keyword evidence="4 6" id="KW-1133">Transmembrane helix</keyword>
<feature type="transmembrane region" description="Helical" evidence="6">
    <location>
        <begin position="254"/>
        <end position="276"/>
    </location>
</feature>
<evidence type="ECO:0000313" key="7">
    <source>
        <dbReference type="EMBL" id="MCP9612871.1"/>
    </source>
</evidence>
<evidence type="ECO:0000256" key="4">
    <source>
        <dbReference type="ARBA" id="ARBA00022989"/>
    </source>
</evidence>
<feature type="transmembrane region" description="Helical" evidence="6">
    <location>
        <begin position="311"/>
        <end position="329"/>
    </location>
</feature>
<feature type="transmembrane region" description="Helical" evidence="6">
    <location>
        <begin position="460"/>
        <end position="486"/>
    </location>
</feature>
<dbReference type="Proteomes" id="UP001205603">
    <property type="component" value="Unassembled WGS sequence"/>
</dbReference>
<dbReference type="Pfam" id="PF01384">
    <property type="entry name" value="PHO4"/>
    <property type="match status" value="1"/>
</dbReference>
<accession>A0ABT1MK99</accession>
<feature type="transmembrane region" description="Helical" evidence="6">
    <location>
        <begin position="228"/>
        <end position="247"/>
    </location>
</feature>
<keyword evidence="5 6" id="KW-0472">Membrane</keyword>
<dbReference type="RefSeq" id="WP_255028243.1">
    <property type="nucleotide sequence ID" value="NZ_JANDHW010000015.1"/>
</dbReference>
<evidence type="ECO:0000256" key="2">
    <source>
        <dbReference type="ARBA" id="ARBA00022448"/>
    </source>
</evidence>
<dbReference type="PANTHER" id="PTHR11101">
    <property type="entry name" value="PHOSPHATE TRANSPORTER"/>
    <property type="match status" value="1"/>
</dbReference>
<keyword evidence="6" id="KW-0592">Phosphate transport</keyword>
<dbReference type="PANTHER" id="PTHR11101:SF16">
    <property type="entry name" value="PHOSPHATE TRANSPORTER"/>
    <property type="match status" value="1"/>
</dbReference>
<evidence type="ECO:0000256" key="1">
    <source>
        <dbReference type="ARBA" id="ARBA00004141"/>
    </source>
</evidence>
<evidence type="ECO:0000256" key="5">
    <source>
        <dbReference type="ARBA" id="ARBA00023136"/>
    </source>
</evidence>
<proteinExistence type="inferred from homology"/>
<comment type="similarity">
    <text evidence="6">Belongs to the inorganic phosphate transporter (PiT) (TC 2.A.20) family.</text>
</comment>
<reference evidence="7 8" key="1">
    <citation type="submission" date="2022-07" db="EMBL/GenBank/DDBJ databases">
        <title>Fecal culturing of patients with breast cancer.</title>
        <authorList>
            <person name="Teng N.M.Y."/>
            <person name="Kiu R."/>
            <person name="Evans R."/>
            <person name="Baker D.J."/>
            <person name="Zenner C."/>
            <person name="Robinson S.D."/>
            <person name="Hall L.J."/>
        </authorList>
    </citation>
    <scope>NUCLEOTIDE SEQUENCE [LARGE SCALE GENOMIC DNA]</scope>
    <source>
        <strain evidence="7 8">LH1063</strain>
    </source>
</reference>
<gene>
    <name evidence="7" type="ORF">NMU02_12295</name>
</gene>
<sequence>METFYLLIVIFLFLLAVFDLVVGVSNDAVNFLNSALGAKAAPFRIIMIVAGIGILMGASMSNGMMDIARHGIYQPQYFYFSEIMCILLAVMLTDVVLLDVFNSLGMPTSTTVSMVFELLGGTFALSLIKIMADNSYGLGDLINTDKALSVILAIFVSVAIAFFFGSVVQYLSRILFTFNYKKKSKYFAGIFCGLACTAILYFLMVSGLKGSSFMTPENKAWLDNNTSGLVVGSLIGFTLLMQVLYWLKINVYKVVVLLGTFALAFAFAGNDLVNFIGVPLAGFSSYTDIISQPGANPDSYLMSSLSGSAHTPWYFLIISGIIMVVALFTSKKAQSVVKTSLDLSRQEEGEEAFGTSPVARVIVRVSSNFSSWLTGIIPERTKRWINARFNQNEAILAEGASFDLIRASVNLVLGGFLIAMGTSLKLPLSTTYVAFMVAMGTSLADRAWGRESAVYRITGVLSVIGGWFITAGAAFFICFFVALIIYYGGTPAIILLISLAIFLLIRSQLRFNKKQNKEKGNPTIVKLMSTHDTNEALTLLRKHTRDELSEILNTAAETFDHTVSAFLSESYRGLRKTMNHIDDEKVHLKQVKRIGTLGVTHLDNNTAIEKGLYYYQGNDFISEIIYSIGRICEPCLEHTDNNFNPLHDEQKAEFSHIASEVTQLLISSRELIENNQYDEKFIELIQKANIIINNLSQLKRAELKRIQSQQGSLKVSMVYLTMIQETQNVVAYTSNLLKVSRKFQEEKN</sequence>
<feature type="transmembrane region" description="Helical" evidence="6">
    <location>
        <begin position="186"/>
        <end position="208"/>
    </location>
</feature>
<feature type="transmembrane region" description="Helical" evidence="6">
    <location>
        <begin position="77"/>
        <end position="100"/>
    </location>
</feature>
<evidence type="ECO:0000256" key="3">
    <source>
        <dbReference type="ARBA" id="ARBA00022692"/>
    </source>
</evidence>
<protein>
    <recommendedName>
        <fullName evidence="6">Phosphate transporter</fullName>
    </recommendedName>
</protein>
<keyword evidence="8" id="KW-1185">Reference proteome</keyword>
<feature type="transmembrane region" description="Helical" evidence="6">
    <location>
        <begin position="492"/>
        <end position="509"/>
    </location>
</feature>
<dbReference type="InterPro" id="IPR001204">
    <property type="entry name" value="Phos_transporter"/>
</dbReference>
<organism evidence="7 8">
    <name type="scientific">Coprobacter tertius</name>
    <dbReference type="NCBI Taxonomy" id="2944915"/>
    <lineage>
        <taxon>Bacteria</taxon>
        <taxon>Pseudomonadati</taxon>
        <taxon>Bacteroidota</taxon>
        <taxon>Bacteroidia</taxon>
        <taxon>Bacteroidales</taxon>
        <taxon>Barnesiellaceae</taxon>
        <taxon>Coprobacter</taxon>
    </lineage>
</organism>
<evidence type="ECO:0000313" key="8">
    <source>
        <dbReference type="Proteomes" id="UP001205603"/>
    </source>
</evidence>
<feature type="transmembrane region" description="Helical" evidence="6">
    <location>
        <begin position="147"/>
        <end position="165"/>
    </location>
</feature>
<keyword evidence="2 6" id="KW-0813">Transport</keyword>
<comment type="subcellular location">
    <subcellularLocation>
        <location evidence="1 6">Membrane</location>
        <topology evidence="1 6">Multi-pass membrane protein</topology>
    </subcellularLocation>
</comment>
<evidence type="ECO:0000256" key="6">
    <source>
        <dbReference type="RuleBase" id="RU363058"/>
    </source>
</evidence>
<keyword evidence="3 6" id="KW-0812">Transmembrane</keyword>
<dbReference type="EMBL" id="JANDHW010000015">
    <property type="protein sequence ID" value="MCP9612871.1"/>
    <property type="molecule type" value="Genomic_DNA"/>
</dbReference>
<feature type="transmembrane region" description="Helical" evidence="6">
    <location>
        <begin position="45"/>
        <end position="65"/>
    </location>
</feature>
<feature type="transmembrane region" description="Helical" evidence="6">
    <location>
        <begin position="112"/>
        <end position="132"/>
    </location>
</feature>
<feature type="transmembrane region" description="Helical" evidence="6">
    <location>
        <begin position="404"/>
        <end position="424"/>
    </location>
</feature>
<comment type="caution">
    <text evidence="7">The sequence shown here is derived from an EMBL/GenBank/DDBJ whole genome shotgun (WGS) entry which is preliminary data.</text>
</comment>
<name>A0ABT1MK99_9BACT</name>
<feature type="transmembrane region" description="Helical" evidence="6">
    <location>
        <begin position="6"/>
        <end position="24"/>
    </location>
</feature>